<keyword evidence="7 11" id="KW-0418">Kinase</keyword>
<dbReference type="InterPro" id="IPR000719">
    <property type="entry name" value="Prot_kinase_dom"/>
</dbReference>
<proteinExistence type="predicted"/>
<dbReference type="SUPFAM" id="SSF50998">
    <property type="entry name" value="Quinoprotein alcohol dehydrogenase-like"/>
    <property type="match status" value="1"/>
</dbReference>
<dbReference type="GO" id="GO:0004674">
    <property type="term" value="F:protein serine/threonine kinase activity"/>
    <property type="evidence" value="ECO:0007669"/>
    <property type="project" value="UniProtKB-KW"/>
</dbReference>
<evidence type="ECO:0000256" key="3">
    <source>
        <dbReference type="ARBA" id="ARBA00022574"/>
    </source>
</evidence>
<keyword evidence="4" id="KW-0808">Transferase</keyword>
<keyword evidence="8" id="KW-0067">ATP-binding</keyword>
<evidence type="ECO:0000256" key="9">
    <source>
        <dbReference type="PROSITE-ProRule" id="PRU00221"/>
    </source>
</evidence>
<evidence type="ECO:0000256" key="8">
    <source>
        <dbReference type="ARBA" id="ARBA00022840"/>
    </source>
</evidence>
<evidence type="ECO:0000313" key="11">
    <source>
        <dbReference type="EMBL" id="VIP04817.1"/>
    </source>
</evidence>
<dbReference type="SUPFAM" id="SSF101908">
    <property type="entry name" value="Putative isomerase YbhE"/>
    <property type="match status" value="1"/>
</dbReference>
<evidence type="ECO:0000256" key="5">
    <source>
        <dbReference type="ARBA" id="ARBA00022737"/>
    </source>
</evidence>
<keyword evidence="2" id="KW-0723">Serine/threonine-protein kinase</keyword>
<dbReference type="InterPro" id="IPR015943">
    <property type="entry name" value="WD40/YVTN_repeat-like_dom_sf"/>
</dbReference>
<dbReference type="SUPFAM" id="SSF56112">
    <property type="entry name" value="Protein kinase-like (PK-like)"/>
    <property type="match status" value="1"/>
</dbReference>
<protein>
    <recommendedName>
        <fullName evidence="1">non-specific serine/threonine protein kinase</fullName>
        <ecNumber evidence="1">2.7.11.1</ecNumber>
    </recommendedName>
</protein>
<dbReference type="Gene3D" id="2.130.10.10">
    <property type="entry name" value="YVTN repeat-like/Quinoprotein amine dehydrogenase"/>
    <property type="match status" value="3"/>
</dbReference>
<organism evidence="11">
    <name type="scientific">Tuwongella immobilis</name>
    <dbReference type="NCBI Taxonomy" id="692036"/>
    <lineage>
        <taxon>Bacteria</taxon>
        <taxon>Pseudomonadati</taxon>
        <taxon>Planctomycetota</taxon>
        <taxon>Planctomycetia</taxon>
        <taxon>Gemmatales</taxon>
        <taxon>Gemmataceae</taxon>
        <taxon>Tuwongella</taxon>
    </lineage>
</organism>
<evidence type="ECO:0000259" key="10">
    <source>
        <dbReference type="PROSITE" id="PS50011"/>
    </source>
</evidence>
<dbReference type="KEGG" id="tim:GMBLW1_43760"/>
<dbReference type="CDD" id="cd14014">
    <property type="entry name" value="STKc_PknB_like"/>
    <property type="match status" value="1"/>
</dbReference>
<dbReference type="GO" id="GO:0005524">
    <property type="term" value="F:ATP binding"/>
    <property type="evidence" value="ECO:0007669"/>
    <property type="project" value="UniProtKB-KW"/>
</dbReference>
<dbReference type="EC" id="2.7.11.1" evidence="1"/>
<keyword evidence="12" id="KW-1185">Reference proteome</keyword>
<feature type="repeat" description="WD" evidence="9">
    <location>
        <begin position="915"/>
        <end position="956"/>
    </location>
</feature>
<evidence type="ECO:0000256" key="7">
    <source>
        <dbReference type="ARBA" id="ARBA00022777"/>
    </source>
</evidence>
<dbReference type="InterPro" id="IPR008271">
    <property type="entry name" value="Ser/Thr_kinase_AS"/>
</dbReference>
<evidence type="ECO:0000256" key="2">
    <source>
        <dbReference type="ARBA" id="ARBA00022527"/>
    </source>
</evidence>
<dbReference type="PROSITE" id="PS50011">
    <property type="entry name" value="PROTEIN_KINASE_DOM"/>
    <property type="match status" value="1"/>
</dbReference>
<dbReference type="InterPro" id="IPR011009">
    <property type="entry name" value="Kinase-like_dom_sf"/>
</dbReference>
<sequence>MTPSSPDPAPSVSSTASAIRDARDSVSVHTIVTLIRGDILRRFQNDPTLRIERYLAEFPELQPDNTSIVDLLITEFQLRLPQEPTLSLRDYQRRFPQLSAALAHRWQRLGEASAAGNAAAAAESPLATNLLPPSSAQEHLPVASPPTQAESWGGFLSITESGSCELPNIPGYRVQRIIQQGGMGIVYEAWQQRLNRRVAIKMVLNPGQARPERMVRFLVEAELVAGLQHPNIVQVYDFGNYQDAPYFVMEFVSGGSLADRLRRADQSFTPTEAAQLVLAVADAMAFAHHRQIIHRDLKPGNILLTETGVPKVTDFGLARRGESVLTQFGTVVGTPAYMAPEQALGQSDSIGPASDIWSIGIILYECLTGRPPFRGSDRESMLAQVVESAVVPVTEIAPRVPASLEAICLCCLAKAPQDRYASAIELAADLRRFLAGQPPRAEPLSRFRRLGRWIKANPMVVGLLGTIVLLVVMMVTLTAGLAIRAREESQRTQQALIAAQSAQEESRNNQREAARQLLRVEWLNHGRILRDVQYHLLEDHVQTAETIWATTRPELRGWECEWLHHRSRSDRRILHPESIEPGSICLSPDGHWLAAGYPDGGVRLMPTLDLALPIVVECASQPLIQLQFAPNEPVLWMVDRTGTVRCLDLQTHQLAEVLQLPEAGCTQLAIAPDGRRVAIAQGESRSRVWIWDIAQREIVLRLEGIAGEIEQLTWNSTADRLALFALPGMLHLHEIPSGQPIPHRIPSESPIIGMHWPPNANTIHVMMASGLLETWSLGSDSTRQTSQRLRSGRRAWSSPDGRRWLIWHQEPGQPPLLRVESLAAGEWKRTIGLPEDLPLRLATNRAGSLLAFAQPDGRIGIVNPLQPNDTELVPSLGIATESVALGPTGRTLLQGDVGGSLRCWDLLQGCERFRAPGHRGAIERIWISPNGMLAVTIGGDKQALVWNLRQGSILQTLTSDTTTIVHGCFDDVGTTLLLARSDGTIETWTTPESAAPLTRQSVFRWESTHNLTGMVMHPRRQWLIVTDAGGRMEMLTVTGQLLREYERHPQGIERIALQPGSSRVMTWCRDGFARFCMVDLRGRETLVHHMPTRPEHWQFTPTGNRLVQVTPDRTVRIFHPEAGEDILTIPNVGDASQPVALSGDERWMAIVRPNGMLRVLDAGDHGAGPDATELRDRWRIDRIHLAEVALPAREPKRAFEWLEQADWISETEPRIAWIRGQAWLQLQRPEPALAQFAAPILGKSPRLEERLCHLLARAQLGDGARAAEELQQLFDEYQQLLHTRMGWQLIRVAVLLPQRPANDRWPWARLLQVTETALQQSPQDQAWLRLRDAVRFRANPHGVDFPAQANDSWADQLLAALAARANGKPELANQRAARLQPQTTQLATMAQSLRRLGFAASGWSMGLACEWGTAIQPATMGFTPLGWLEWTTLGKEWGWNQ</sequence>
<dbReference type="PROSITE" id="PS50082">
    <property type="entry name" value="WD_REPEATS_2"/>
    <property type="match status" value="1"/>
</dbReference>
<dbReference type="Proteomes" id="UP000464378">
    <property type="component" value="Chromosome"/>
</dbReference>
<dbReference type="Pfam" id="PF00069">
    <property type="entry name" value="Pkinase"/>
    <property type="match status" value="1"/>
</dbReference>
<evidence type="ECO:0000313" key="12">
    <source>
        <dbReference type="Proteomes" id="UP000464378"/>
    </source>
</evidence>
<reference evidence="11" key="1">
    <citation type="submission" date="2019-04" db="EMBL/GenBank/DDBJ databases">
        <authorList>
            <consortium name="Science for Life Laboratories"/>
        </authorList>
    </citation>
    <scope>NUCLEOTIDE SEQUENCE</scope>
    <source>
        <strain evidence="11">MBLW1</strain>
    </source>
</reference>
<dbReference type="PANTHER" id="PTHR43289">
    <property type="entry name" value="MITOGEN-ACTIVATED PROTEIN KINASE KINASE KINASE 20-RELATED"/>
    <property type="match status" value="1"/>
</dbReference>
<dbReference type="EMBL" id="LR593887">
    <property type="protein sequence ID" value="VTS06994.1"/>
    <property type="molecule type" value="Genomic_DNA"/>
</dbReference>
<dbReference type="SMART" id="SM00220">
    <property type="entry name" value="S_TKc"/>
    <property type="match status" value="1"/>
</dbReference>
<feature type="domain" description="Protein kinase" evidence="10">
    <location>
        <begin position="172"/>
        <end position="434"/>
    </location>
</feature>
<dbReference type="Gene3D" id="3.30.200.20">
    <property type="entry name" value="Phosphorylase Kinase, domain 1"/>
    <property type="match status" value="1"/>
</dbReference>
<evidence type="ECO:0000256" key="6">
    <source>
        <dbReference type="ARBA" id="ARBA00022741"/>
    </source>
</evidence>
<dbReference type="InterPro" id="IPR001680">
    <property type="entry name" value="WD40_rpt"/>
</dbReference>
<dbReference type="InParanoid" id="A0A6C2YTY8"/>
<name>A0A6C2YTY8_9BACT</name>
<dbReference type="PROSITE" id="PS00108">
    <property type="entry name" value="PROTEIN_KINASE_ST"/>
    <property type="match status" value="1"/>
</dbReference>
<dbReference type="InterPro" id="IPR019775">
    <property type="entry name" value="WD40_repeat_CS"/>
</dbReference>
<accession>A0A6C2YTY8</accession>
<dbReference type="InterPro" id="IPR011047">
    <property type="entry name" value="Quinoprotein_ADH-like_sf"/>
</dbReference>
<dbReference type="PANTHER" id="PTHR43289:SF6">
    <property type="entry name" value="SERINE_THREONINE-PROTEIN KINASE NEKL-3"/>
    <property type="match status" value="1"/>
</dbReference>
<evidence type="ECO:0000256" key="1">
    <source>
        <dbReference type="ARBA" id="ARBA00012513"/>
    </source>
</evidence>
<keyword evidence="3 9" id="KW-0853">WD repeat</keyword>
<dbReference type="RefSeq" id="WP_162659846.1">
    <property type="nucleotide sequence ID" value="NZ_LR593887.1"/>
</dbReference>
<dbReference type="SMART" id="SM00320">
    <property type="entry name" value="WD40"/>
    <property type="match status" value="7"/>
</dbReference>
<evidence type="ECO:0000256" key="4">
    <source>
        <dbReference type="ARBA" id="ARBA00022679"/>
    </source>
</evidence>
<dbReference type="PROSITE" id="PS00678">
    <property type="entry name" value="WD_REPEATS_1"/>
    <property type="match status" value="1"/>
</dbReference>
<dbReference type="EMBL" id="LR586016">
    <property type="protein sequence ID" value="VIP04817.1"/>
    <property type="molecule type" value="Genomic_DNA"/>
</dbReference>
<dbReference type="FunFam" id="1.10.510.10:FF:000021">
    <property type="entry name" value="Serine/threonine protein kinase"/>
    <property type="match status" value="1"/>
</dbReference>
<keyword evidence="6" id="KW-0547">Nucleotide-binding</keyword>
<keyword evidence="5" id="KW-0677">Repeat</keyword>
<gene>
    <name evidence="11" type="ORF">GMBLW1_43760</name>
</gene>
<dbReference type="Gene3D" id="1.10.510.10">
    <property type="entry name" value="Transferase(Phosphotransferase) domain 1"/>
    <property type="match status" value="1"/>
</dbReference>